<dbReference type="CDD" id="cd01647">
    <property type="entry name" value="RT_LTR"/>
    <property type="match status" value="1"/>
</dbReference>
<dbReference type="Gene3D" id="1.10.340.70">
    <property type="match status" value="1"/>
</dbReference>
<dbReference type="Pfam" id="PF17917">
    <property type="entry name" value="RT_RNaseH"/>
    <property type="match status" value="1"/>
</dbReference>
<evidence type="ECO:0000256" key="5">
    <source>
        <dbReference type="ARBA" id="ARBA00022801"/>
    </source>
</evidence>
<dbReference type="InterPro" id="IPR041373">
    <property type="entry name" value="RT_RNaseH"/>
</dbReference>
<dbReference type="InterPro" id="IPR043128">
    <property type="entry name" value="Rev_trsase/Diguanyl_cyclase"/>
</dbReference>
<accession>A0A9Q3HNI8</accession>
<evidence type="ECO:0000313" key="12">
    <source>
        <dbReference type="Proteomes" id="UP000765509"/>
    </source>
</evidence>
<keyword evidence="1" id="KW-0808">Transferase</keyword>
<reference evidence="11" key="1">
    <citation type="submission" date="2021-03" db="EMBL/GenBank/DDBJ databases">
        <title>Draft genome sequence of rust myrtle Austropuccinia psidii MF-1, a brazilian biotype.</title>
        <authorList>
            <person name="Quecine M.C."/>
            <person name="Pachon D.M.R."/>
            <person name="Bonatelli M.L."/>
            <person name="Correr F.H."/>
            <person name="Franceschini L.M."/>
            <person name="Leite T.F."/>
            <person name="Margarido G.R.A."/>
            <person name="Almeida C.A."/>
            <person name="Ferrarezi J.A."/>
            <person name="Labate C.A."/>
        </authorList>
    </citation>
    <scope>NUCLEOTIDE SEQUENCE</scope>
    <source>
        <strain evidence="11">MF-1</strain>
    </source>
</reference>
<evidence type="ECO:0000256" key="6">
    <source>
        <dbReference type="ARBA" id="ARBA00022884"/>
    </source>
</evidence>
<dbReference type="Pfam" id="PF17921">
    <property type="entry name" value="Integrase_H2C2"/>
    <property type="match status" value="1"/>
</dbReference>
<feature type="domain" description="Integrase catalytic" evidence="10">
    <location>
        <begin position="477"/>
        <end position="652"/>
    </location>
</feature>
<protein>
    <recommendedName>
        <fullName evidence="13">Integrase catalytic domain-containing protein</fullName>
    </recommendedName>
</protein>
<dbReference type="SUPFAM" id="SSF56672">
    <property type="entry name" value="DNA/RNA polymerases"/>
    <property type="match status" value="1"/>
</dbReference>
<organism evidence="11 12">
    <name type="scientific">Austropuccinia psidii MF-1</name>
    <dbReference type="NCBI Taxonomy" id="1389203"/>
    <lineage>
        <taxon>Eukaryota</taxon>
        <taxon>Fungi</taxon>
        <taxon>Dikarya</taxon>
        <taxon>Basidiomycota</taxon>
        <taxon>Pucciniomycotina</taxon>
        <taxon>Pucciniomycetes</taxon>
        <taxon>Pucciniales</taxon>
        <taxon>Sphaerophragmiaceae</taxon>
        <taxon>Austropuccinia</taxon>
    </lineage>
</organism>
<sequence>MVFNGSTIFYKIDLHGAYNLLRIKEGDEHLTAFRTKCGSYEYLVMPFGLTNAPAHFHHLVNDIFADFLDVFVVVYLDNTMVFSSSEEEHVKHVTSVLQRLRENNVFAKAPSGYSMLQVWNTWVMLFQVKFKLDSSNVQQILNWPQPRNIKALQSFLGFANLYCCFIKNYSKKITSLTSLLKKDSPFIFNEEALNQFQILKEAFTTAPIIALFNPSLPAIVENAASDYALGAVLSQVNDSGKHPFELYSHKLLPAERNYEVHDKELLGIVWALKCWRAFLLSLSNPFEVLTDNSSLQYFMSSKVLTCRQAHWAEFLSEFHFTITYCPGRLATLTDSLSHWDDVYPERRWTSSERILIILINQKEVWQYNYYKEILKKLARGESVTDYSLEPQSKLLLFKDRVVIPSNEEIKLNFLQKLHDSPLAGHPGQEKTLRLIKRDFHWAGMNKSIKDYVSSCQQVSRNKNIHHKNFGLLKPLSIPSGPCSSLSMDFITQLPLSNNFDSTLVVVDIFSRIVLFIPTDGSITALDLAQIFISHVFSKHGLPVSIVSDRGSLFVSSFWTKLCQQLKISRDVSTAFHPETDVQTERVNQILEQYICISDSIHVSQDSPSGKISIKLQSVQQVVKEELESEIRRFKKYADKNRAIPPDFQPGDKLPQQWKSVHLVFHVSLFEPVKQSTIPNEHQLPPPPVIVEEQEEWEVAQVLDSKLKRGKLWYLVEWKQFSEDPERTSWEPASNLTNSPDRFKDFHSFYPGKTSPNTSRV</sequence>
<dbReference type="PROSITE" id="PS50994">
    <property type="entry name" value="INTEGRASE"/>
    <property type="match status" value="1"/>
</dbReference>
<feature type="domain" description="Chromo" evidence="8">
    <location>
        <begin position="696"/>
        <end position="757"/>
    </location>
</feature>
<evidence type="ECO:0000256" key="7">
    <source>
        <dbReference type="ARBA" id="ARBA00022918"/>
    </source>
</evidence>
<name>A0A9Q3HNI8_9BASI</name>
<proteinExistence type="predicted"/>
<dbReference type="InterPro" id="IPR012337">
    <property type="entry name" value="RNaseH-like_sf"/>
</dbReference>
<evidence type="ECO:0000259" key="9">
    <source>
        <dbReference type="PROSITE" id="PS50878"/>
    </source>
</evidence>
<dbReference type="Proteomes" id="UP000765509">
    <property type="component" value="Unassembled WGS sequence"/>
</dbReference>
<dbReference type="FunFam" id="3.30.70.270:FF:000063">
    <property type="entry name" value="Zinc knuckle domaincontaining protein"/>
    <property type="match status" value="1"/>
</dbReference>
<evidence type="ECO:0000256" key="4">
    <source>
        <dbReference type="ARBA" id="ARBA00022759"/>
    </source>
</evidence>
<dbReference type="GO" id="GO:0006338">
    <property type="term" value="P:chromatin remodeling"/>
    <property type="evidence" value="ECO:0007669"/>
    <property type="project" value="UniProtKB-ARBA"/>
</dbReference>
<dbReference type="Pfam" id="PF00078">
    <property type="entry name" value="RVT_1"/>
    <property type="match status" value="1"/>
</dbReference>
<dbReference type="SUPFAM" id="SSF54160">
    <property type="entry name" value="Chromo domain-like"/>
    <property type="match status" value="1"/>
</dbReference>
<dbReference type="SUPFAM" id="SSF53098">
    <property type="entry name" value="Ribonuclease H-like"/>
    <property type="match status" value="1"/>
</dbReference>
<dbReference type="InterPro" id="IPR000477">
    <property type="entry name" value="RT_dom"/>
</dbReference>
<dbReference type="EMBL" id="AVOT02022430">
    <property type="protein sequence ID" value="MBW0511883.1"/>
    <property type="molecule type" value="Genomic_DNA"/>
</dbReference>
<dbReference type="GO" id="GO:0016787">
    <property type="term" value="F:hydrolase activity"/>
    <property type="evidence" value="ECO:0007669"/>
    <property type="project" value="UniProtKB-KW"/>
</dbReference>
<dbReference type="PROSITE" id="PS50878">
    <property type="entry name" value="RT_POL"/>
    <property type="match status" value="1"/>
</dbReference>
<dbReference type="Gene3D" id="3.10.10.10">
    <property type="entry name" value="HIV Type 1 Reverse Transcriptase, subunit A, domain 1"/>
    <property type="match status" value="1"/>
</dbReference>
<dbReference type="InterPro" id="IPR050951">
    <property type="entry name" value="Retrovirus_Pol_polyprotein"/>
</dbReference>
<dbReference type="GO" id="GO:0003964">
    <property type="term" value="F:RNA-directed DNA polymerase activity"/>
    <property type="evidence" value="ECO:0007669"/>
    <property type="project" value="UniProtKB-KW"/>
</dbReference>
<dbReference type="GO" id="GO:0005634">
    <property type="term" value="C:nucleus"/>
    <property type="evidence" value="ECO:0007669"/>
    <property type="project" value="UniProtKB-ARBA"/>
</dbReference>
<dbReference type="OrthoDB" id="2505288at2759"/>
<keyword evidence="2" id="KW-0548">Nucleotidyltransferase</keyword>
<evidence type="ECO:0000256" key="3">
    <source>
        <dbReference type="ARBA" id="ARBA00022722"/>
    </source>
</evidence>
<dbReference type="Pfam" id="PF00385">
    <property type="entry name" value="Chromo"/>
    <property type="match status" value="1"/>
</dbReference>
<dbReference type="Gene3D" id="3.30.70.270">
    <property type="match status" value="2"/>
</dbReference>
<keyword evidence="3" id="KW-0540">Nuclease</keyword>
<dbReference type="InterPro" id="IPR016197">
    <property type="entry name" value="Chromo-like_dom_sf"/>
</dbReference>
<dbReference type="Pfam" id="PF00665">
    <property type="entry name" value="rve"/>
    <property type="match status" value="1"/>
</dbReference>
<evidence type="ECO:0000313" key="11">
    <source>
        <dbReference type="EMBL" id="MBW0511883.1"/>
    </source>
</evidence>
<dbReference type="AlphaFoldDB" id="A0A9Q3HNI8"/>
<keyword evidence="12" id="KW-1185">Reference proteome</keyword>
<dbReference type="CDD" id="cd09274">
    <property type="entry name" value="RNase_HI_RT_Ty3"/>
    <property type="match status" value="1"/>
</dbReference>
<keyword evidence="5" id="KW-0378">Hydrolase</keyword>
<feature type="domain" description="Reverse transcriptase" evidence="9">
    <location>
        <begin position="1"/>
        <end position="160"/>
    </location>
</feature>
<keyword evidence="4" id="KW-0255">Endonuclease</keyword>
<dbReference type="InterPro" id="IPR036397">
    <property type="entry name" value="RNaseH_sf"/>
</dbReference>
<keyword evidence="6" id="KW-0694">RNA-binding</keyword>
<dbReference type="FunFam" id="1.10.340.70:FF:000001">
    <property type="entry name" value="Retrovirus-related Pol polyprotein from transposon gypsy-like Protein"/>
    <property type="match status" value="1"/>
</dbReference>
<dbReference type="PANTHER" id="PTHR37984">
    <property type="entry name" value="PROTEIN CBG26694"/>
    <property type="match status" value="1"/>
</dbReference>
<dbReference type="InterPro" id="IPR001584">
    <property type="entry name" value="Integrase_cat-core"/>
</dbReference>
<dbReference type="PROSITE" id="PS50013">
    <property type="entry name" value="CHROMO_2"/>
    <property type="match status" value="1"/>
</dbReference>
<evidence type="ECO:0008006" key="13">
    <source>
        <dbReference type="Google" id="ProtNLM"/>
    </source>
</evidence>
<dbReference type="Gene3D" id="2.40.50.40">
    <property type="match status" value="1"/>
</dbReference>
<gene>
    <name evidence="11" type="ORF">O181_051598</name>
</gene>
<evidence type="ECO:0000259" key="8">
    <source>
        <dbReference type="PROSITE" id="PS50013"/>
    </source>
</evidence>
<evidence type="ECO:0000256" key="1">
    <source>
        <dbReference type="ARBA" id="ARBA00022679"/>
    </source>
</evidence>
<dbReference type="PANTHER" id="PTHR37984:SF5">
    <property type="entry name" value="PROTEIN NYNRIN-LIKE"/>
    <property type="match status" value="1"/>
</dbReference>
<dbReference type="GO" id="GO:0003723">
    <property type="term" value="F:RNA binding"/>
    <property type="evidence" value="ECO:0007669"/>
    <property type="project" value="UniProtKB-KW"/>
</dbReference>
<dbReference type="InterPro" id="IPR043502">
    <property type="entry name" value="DNA/RNA_pol_sf"/>
</dbReference>
<dbReference type="Gene3D" id="3.30.420.10">
    <property type="entry name" value="Ribonuclease H-like superfamily/Ribonuclease H"/>
    <property type="match status" value="1"/>
</dbReference>
<dbReference type="GO" id="GO:0004519">
    <property type="term" value="F:endonuclease activity"/>
    <property type="evidence" value="ECO:0007669"/>
    <property type="project" value="UniProtKB-KW"/>
</dbReference>
<dbReference type="InterPro" id="IPR023780">
    <property type="entry name" value="Chromo_domain"/>
</dbReference>
<evidence type="ECO:0000259" key="10">
    <source>
        <dbReference type="PROSITE" id="PS50994"/>
    </source>
</evidence>
<dbReference type="InterPro" id="IPR041588">
    <property type="entry name" value="Integrase_H2C2"/>
</dbReference>
<dbReference type="InterPro" id="IPR000953">
    <property type="entry name" value="Chromo/chromo_shadow_dom"/>
</dbReference>
<dbReference type="GO" id="GO:0015074">
    <property type="term" value="P:DNA integration"/>
    <property type="evidence" value="ECO:0007669"/>
    <property type="project" value="InterPro"/>
</dbReference>
<comment type="caution">
    <text evidence="11">The sequence shown here is derived from an EMBL/GenBank/DDBJ whole genome shotgun (WGS) entry which is preliminary data.</text>
</comment>
<keyword evidence="7" id="KW-0695">RNA-directed DNA polymerase</keyword>
<evidence type="ECO:0000256" key="2">
    <source>
        <dbReference type="ARBA" id="ARBA00022695"/>
    </source>
</evidence>